<gene>
    <name evidence="1" type="ORF">ALC53_09465</name>
</gene>
<name>A0A195B797_9HYME</name>
<dbReference type="EMBL" id="KQ976574">
    <property type="protein sequence ID" value="KYM80371.1"/>
    <property type="molecule type" value="Genomic_DNA"/>
</dbReference>
<organism evidence="1 2">
    <name type="scientific">Atta colombica</name>
    <dbReference type="NCBI Taxonomy" id="520822"/>
    <lineage>
        <taxon>Eukaryota</taxon>
        <taxon>Metazoa</taxon>
        <taxon>Ecdysozoa</taxon>
        <taxon>Arthropoda</taxon>
        <taxon>Hexapoda</taxon>
        <taxon>Insecta</taxon>
        <taxon>Pterygota</taxon>
        <taxon>Neoptera</taxon>
        <taxon>Endopterygota</taxon>
        <taxon>Hymenoptera</taxon>
        <taxon>Apocrita</taxon>
        <taxon>Aculeata</taxon>
        <taxon>Formicoidea</taxon>
        <taxon>Formicidae</taxon>
        <taxon>Myrmicinae</taxon>
        <taxon>Atta</taxon>
    </lineage>
</organism>
<dbReference type="Proteomes" id="UP000078540">
    <property type="component" value="Unassembled WGS sequence"/>
</dbReference>
<accession>A0A195B797</accession>
<proteinExistence type="predicted"/>
<keyword evidence="2" id="KW-1185">Reference proteome</keyword>
<evidence type="ECO:0000313" key="1">
    <source>
        <dbReference type="EMBL" id="KYM80371.1"/>
    </source>
</evidence>
<sequence length="61" mass="7176">MITITSRKCSTLQPIYLCERYRYMLIIAADVIITVKGNTELQQKISFEKNVFETFTLIAKW</sequence>
<reference evidence="1 2" key="1">
    <citation type="submission" date="2015-09" db="EMBL/GenBank/DDBJ databases">
        <title>Atta colombica WGS genome.</title>
        <authorList>
            <person name="Nygaard S."/>
            <person name="Hu H."/>
            <person name="Boomsma J."/>
            <person name="Zhang G."/>
        </authorList>
    </citation>
    <scope>NUCLEOTIDE SEQUENCE [LARGE SCALE GENOMIC DNA]</scope>
    <source>
        <strain evidence="1">Treedump-2</strain>
        <tissue evidence="1">Whole body</tissue>
    </source>
</reference>
<protein>
    <submittedName>
        <fullName evidence="1">Uncharacterized protein</fullName>
    </submittedName>
</protein>
<dbReference type="AlphaFoldDB" id="A0A195B797"/>
<evidence type="ECO:0000313" key="2">
    <source>
        <dbReference type="Proteomes" id="UP000078540"/>
    </source>
</evidence>